<dbReference type="STRING" id="487685.SAMN04488696_1360"/>
<dbReference type="OrthoDB" id="36889at2157"/>
<comment type="subcellular location">
    <subcellularLocation>
        <location evidence="1">Cell membrane</location>
        <topology evidence="1">Peripheral membrane protein</topology>
    </subcellularLocation>
</comment>
<protein>
    <submittedName>
        <fullName evidence="4">Molybdate transport system regulatory protein</fullName>
    </submittedName>
</protein>
<dbReference type="EMBL" id="FOUJ01000002">
    <property type="protein sequence ID" value="SFM47224.1"/>
    <property type="molecule type" value="Genomic_DNA"/>
</dbReference>
<dbReference type="PANTHER" id="PTHR30432:SF1">
    <property type="entry name" value="DNA-BINDING TRANSCRIPTIONAL DUAL REGULATOR MODE"/>
    <property type="match status" value="1"/>
</dbReference>
<dbReference type="PROSITE" id="PS51866">
    <property type="entry name" value="MOP"/>
    <property type="match status" value="1"/>
</dbReference>
<gene>
    <name evidence="4" type="ORF">SAMN04488696_1360</name>
</gene>
<dbReference type="InterPro" id="IPR004606">
    <property type="entry name" value="Mop_domain"/>
</dbReference>
<dbReference type="InterPro" id="IPR008995">
    <property type="entry name" value="Mo/tungstate-bd_C_term_dom"/>
</dbReference>
<feature type="domain" description="Mop" evidence="3">
    <location>
        <begin position="111"/>
        <end position="176"/>
    </location>
</feature>
<dbReference type="RefSeq" id="WP_091935122.1">
    <property type="nucleotide sequence ID" value="NZ_FOUJ01000002.1"/>
</dbReference>
<evidence type="ECO:0000313" key="4">
    <source>
        <dbReference type="EMBL" id="SFM47224.1"/>
    </source>
</evidence>
<evidence type="ECO:0000256" key="2">
    <source>
        <dbReference type="ARBA" id="ARBA00022505"/>
    </source>
</evidence>
<dbReference type="SUPFAM" id="SSF46785">
    <property type="entry name" value="Winged helix' DNA-binding domain"/>
    <property type="match status" value="1"/>
</dbReference>
<keyword evidence="5" id="KW-1185">Reference proteome</keyword>
<dbReference type="Pfam" id="PF03459">
    <property type="entry name" value="TOBE"/>
    <property type="match status" value="1"/>
</dbReference>
<dbReference type="Gene3D" id="2.40.50.100">
    <property type="match status" value="1"/>
</dbReference>
<evidence type="ECO:0000313" key="5">
    <source>
        <dbReference type="Proteomes" id="UP000198535"/>
    </source>
</evidence>
<dbReference type="Proteomes" id="UP000198535">
    <property type="component" value="Unassembled WGS sequence"/>
</dbReference>
<reference evidence="5" key="1">
    <citation type="submission" date="2016-10" db="EMBL/GenBank/DDBJ databases">
        <authorList>
            <person name="Varghese N."/>
            <person name="Submissions S."/>
        </authorList>
    </citation>
    <scope>NUCLEOTIDE SEQUENCE [LARGE SCALE GENOMIC DNA]</scope>
    <source>
        <strain evidence="5">Mob M</strain>
    </source>
</reference>
<dbReference type="GO" id="GO:0005886">
    <property type="term" value="C:plasma membrane"/>
    <property type="evidence" value="ECO:0007669"/>
    <property type="project" value="UniProtKB-SubCell"/>
</dbReference>
<dbReference type="SUPFAM" id="SSF50331">
    <property type="entry name" value="MOP-like"/>
    <property type="match status" value="1"/>
</dbReference>
<name>A0A1I4R4J1_9EURY</name>
<keyword evidence="2" id="KW-0500">Molybdenum</keyword>
<dbReference type="Gene3D" id="1.10.10.10">
    <property type="entry name" value="Winged helix-like DNA-binding domain superfamily/Winged helix DNA-binding domain"/>
    <property type="match status" value="1"/>
</dbReference>
<dbReference type="InterPro" id="IPR005116">
    <property type="entry name" value="Transp-assoc_OB_typ1"/>
</dbReference>
<dbReference type="InterPro" id="IPR051815">
    <property type="entry name" value="Molybdate_resp_trans_reg"/>
</dbReference>
<evidence type="ECO:0000256" key="1">
    <source>
        <dbReference type="ARBA" id="ARBA00004202"/>
    </source>
</evidence>
<dbReference type="GO" id="GO:0015689">
    <property type="term" value="P:molybdate ion transport"/>
    <property type="evidence" value="ECO:0007669"/>
    <property type="project" value="InterPro"/>
</dbReference>
<dbReference type="InterPro" id="IPR036390">
    <property type="entry name" value="WH_DNA-bd_sf"/>
</dbReference>
<accession>A0A1I4R4J1</accession>
<sequence length="181" mass="20265">MEAKTKVWLAEDGKPLIGAGKVELLKTIDEERSLRKACMKMDISYKHAWNVLNKISERLGKDVVKTVRGGKDQGTFLTEEGRRLINEYEMNRKFINSTMEDEGSWENIGLAISARNKIPGKVVSVDKEGIVARVKIEIDPSALTSVITSEAIDRLDIKEGDEVFAIIKSTEVLIGKKMKTE</sequence>
<organism evidence="4 5">
    <name type="scientific">Methanolobus profundi</name>
    <dbReference type="NCBI Taxonomy" id="487685"/>
    <lineage>
        <taxon>Archaea</taxon>
        <taxon>Methanobacteriati</taxon>
        <taxon>Methanobacteriota</taxon>
        <taxon>Stenosarchaea group</taxon>
        <taxon>Methanomicrobia</taxon>
        <taxon>Methanosarcinales</taxon>
        <taxon>Methanosarcinaceae</taxon>
        <taxon>Methanolobus</taxon>
    </lineage>
</organism>
<dbReference type="NCBIfam" id="TIGR00638">
    <property type="entry name" value="Mop"/>
    <property type="match status" value="1"/>
</dbReference>
<proteinExistence type="predicted"/>
<dbReference type="InterPro" id="IPR036388">
    <property type="entry name" value="WH-like_DNA-bd_sf"/>
</dbReference>
<evidence type="ECO:0000259" key="3">
    <source>
        <dbReference type="PROSITE" id="PS51866"/>
    </source>
</evidence>
<dbReference type="PANTHER" id="PTHR30432">
    <property type="entry name" value="TRANSCRIPTIONAL REGULATOR MODE"/>
    <property type="match status" value="1"/>
</dbReference>
<dbReference type="AlphaFoldDB" id="A0A1I4R4J1"/>